<dbReference type="GO" id="GO:0043022">
    <property type="term" value="F:ribosome binding"/>
    <property type="evidence" value="ECO:0007669"/>
    <property type="project" value="TreeGrafter"/>
</dbReference>
<comment type="caution">
    <text evidence="5">The sequence shown here is derived from an EMBL/GenBank/DDBJ whole genome shotgun (WGS) entry which is preliminary data.</text>
</comment>
<dbReference type="SMART" id="SM00316">
    <property type="entry name" value="S1"/>
    <property type="match status" value="1"/>
</dbReference>
<dbReference type="Pfam" id="PF07541">
    <property type="entry name" value="EIF_2_alpha"/>
    <property type="match status" value="1"/>
</dbReference>
<dbReference type="EMBL" id="LWDP01000005">
    <property type="protein sequence ID" value="ORD95009.1"/>
    <property type="molecule type" value="Genomic_DNA"/>
</dbReference>
<dbReference type="InterPro" id="IPR003029">
    <property type="entry name" value="S1_domain"/>
</dbReference>
<dbReference type="Gene3D" id="1.10.150.190">
    <property type="entry name" value="Translation initiation factor 2, subunit 1, domain 2"/>
    <property type="match status" value="1"/>
</dbReference>
<gene>
    <name evidence="5" type="primary">IF2A</name>
    <name evidence="5" type="ORF">ECANGB1_1664</name>
</gene>
<sequence>MFDCGISSVDLHEGQFVVTKTTKLREGVVTVQLLEYEMKEGLIMPSELSRKRIKNASQATKIGKTEVCQIIKIEGGNIDLSLKQVDEKEKTEAMTQFKQNKLAYGIAEKAAKKLSLKTRAVYSKLKGRIEQYGELYNFLAAVKENTEIIDTGCDYERVLVEVITNEFKPEKVKIRADVDVNCYKSNGLAKIKEALAAGEAAEAEVEICLLNTPTFSITTTSNSKEEGFEKVRNVMDVIRSKIEESKGTFSIMSEPKIYGEKTKHNKLKFKETVSDDSNSSDSDE</sequence>
<keyword evidence="3" id="KW-0648">Protein biosynthesis</keyword>
<protein>
    <submittedName>
        <fullName evidence="5">IF2A</fullName>
    </submittedName>
</protein>
<keyword evidence="6" id="KW-1185">Reference proteome</keyword>
<dbReference type="InterPro" id="IPR011488">
    <property type="entry name" value="TIF_2_asu"/>
</dbReference>
<dbReference type="InterPro" id="IPR024054">
    <property type="entry name" value="TIF2_asu_middle_sf"/>
</dbReference>
<dbReference type="Gene3D" id="2.40.50.140">
    <property type="entry name" value="Nucleic acid-binding proteins"/>
    <property type="match status" value="1"/>
</dbReference>
<evidence type="ECO:0000313" key="6">
    <source>
        <dbReference type="Proteomes" id="UP000192639"/>
    </source>
</evidence>
<evidence type="ECO:0000256" key="1">
    <source>
        <dbReference type="ARBA" id="ARBA00007223"/>
    </source>
</evidence>
<accession>A0A1Y1S9Z7</accession>
<evidence type="ECO:0000259" key="4">
    <source>
        <dbReference type="PROSITE" id="PS50126"/>
    </source>
</evidence>
<reference evidence="5 6" key="1">
    <citation type="journal article" date="2017" name="Environ. Microbiol.">
        <title>Decay of the glycolytic pathway and adaptation to intranuclear parasitism within Enterocytozoonidae microsporidia.</title>
        <authorList>
            <person name="Wiredu Boakye D."/>
            <person name="Jaroenlak P."/>
            <person name="Prachumwat A."/>
            <person name="Williams T.A."/>
            <person name="Bateman K.S."/>
            <person name="Itsathitphaisarn O."/>
            <person name="Sritunyalucksana K."/>
            <person name="Paszkiewicz K.H."/>
            <person name="Moore K.A."/>
            <person name="Stentiford G.D."/>
            <person name="Williams B.A."/>
        </authorList>
    </citation>
    <scope>NUCLEOTIDE SEQUENCE [LARGE SCALE GENOMIC DNA]</scope>
    <source>
        <strain evidence="5 6">GB1</strain>
    </source>
</reference>
<dbReference type="OrthoDB" id="1685042at2759"/>
<dbReference type="GO" id="GO:0003743">
    <property type="term" value="F:translation initiation factor activity"/>
    <property type="evidence" value="ECO:0007669"/>
    <property type="project" value="UniProtKB-KW"/>
</dbReference>
<evidence type="ECO:0000256" key="3">
    <source>
        <dbReference type="ARBA" id="ARBA00022917"/>
    </source>
</evidence>
<dbReference type="Proteomes" id="UP000192639">
    <property type="component" value="Unassembled WGS sequence"/>
</dbReference>
<dbReference type="InterPro" id="IPR024055">
    <property type="entry name" value="TIF2_asu_C"/>
</dbReference>
<feature type="domain" description="S1 motif" evidence="4">
    <location>
        <begin position="14"/>
        <end position="83"/>
    </location>
</feature>
<dbReference type="SUPFAM" id="SSF50249">
    <property type="entry name" value="Nucleic acid-binding proteins"/>
    <property type="match status" value="1"/>
</dbReference>
<dbReference type="SUPFAM" id="SSF110993">
    <property type="entry name" value="eIF-2-alpha, C-terminal domain"/>
    <property type="match status" value="1"/>
</dbReference>
<dbReference type="InterPro" id="IPR012340">
    <property type="entry name" value="NA-bd_OB-fold"/>
</dbReference>
<organism evidence="5 6">
    <name type="scientific">Enterospora canceri</name>
    <dbReference type="NCBI Taxonomy" id="1081671"/>
    <lineage>
        <taxon>Eukaryota</taxon>
        <taxon>Fungi</taxon>
        <taxon>Fungi incertae sedis</taxon>
        <taxon>Microsporidia</taxon>
        <taxon>Enterocytozoonidae</taxon>
        <taxon>Enterospora</taxon>
    </lineage>
</organism>
<evidence type="ECO:0000313" key="5">
    <source>
        <dbReference type="EMBL" id="ORD95009.1"/>
    </source>
</evidence>
<comment type="similarity">
    <text evidence="1">Belongs to the eIF-2-alpha family.</text>
</comment>
<evidence type="ECO:0000256" key="2">
    <source>
        <dbReference type="ARBA" id="ARBA00022540"/>
    </source>
</evidence>
<dbReference type="PANTHER" id="PTHR10602">
    <property type="entry name" value="EUKARYOTIC TRANSLATION INITIATION FACTOR 2 SUBUNIT 1"/>
    <property type="match status" value="1"/>
</dbReference>
<dbReference type="PROSITE" id="PS50126">
    <property type="entry name" value="S1"/>
    <property type="match status" value="1"/>
</dbReference>
<dbReference type="GO" id="GO:0003723">
    <property type="term" value="F:RNA binding"/>
    <property type="evidence" value="ECO:0007669"/>
    <property type="project" value="InterPro"/>
</dbReference>
<dbReference type="SUPFAM" id="SSF116742">
    <property type="entry name" value="eIF2alpha middle domain-like"/>
    <property type="match status" value="1"/>
</dbReference>
<proteinExistence type="inferred from homology"/>
<dbReference type="Gene3D" id="3.30.70.1130">
    <property type="entry name" value="EIF_2_alpha"/>
    <property type="match status" value="1"/>
</dbReference>
<dbReference type="VEuPathDB" id="MicrosporidiaDB:ECANGB1_1664"/>
<dbReference type="AlphaFoldDB" id="A0A1Y1S9Z7"/>
<dbReference type="PANTHER" id="PTHR10602:SF0">
    <property type="entry name" value="EUKARYOTIC TRANSLATION INITIATION FACTOR 2 SUBUNIT 1"/>
    <property type="match status" value="1"/>
</dbReference>
<keyword evidence="2" id="KW-0396">Initiation factor</keyword>
<name>A0A1Y1S9Z7_9MICR</name>